<dbReference type="AlphaFoldDB" id="A0AAP0JUI4"/>
<accession>A0AAP0JUI4</accession>
<dbReference type="Proteomes" id="UP001419268">
    <property type="component" value="Unassembled WGS sequence"/>
</dbReference>
<reference evidence="1 2" key="1">
    <citation type="submission" date="2024-01" db="EMBL/GenBank/DDBJ databases">
        <title>Genome assemblies of Stephania.</title>
        <authorList>
            <person name="Yang L."/>
        </authorList>
    </citation>
    <scope>NUCLEOTIDE SEQUENCE [LARGE SCALE GENOMIC DNA]</scope>
    <source>
        <strain evidence="1">JXDWG</strain>
        <tissue evidence="1">Leaf</tissue>
    </source>
</reference>
<organism evidence="1 2">
    <name type="scientific">Stephania cephalantha</name>
    <dbReference type="NCBI Taxonomy" id="152367"/>
    <lineage>
        <taxon>Eukaryota</taxon>
        <taxon>Viridiplantae</taxon>
        <taxon>Streptophyta</taxon>
        <taxon>Embryophyta</taxon>
        <taxon>Tracheophyta</taxon>
        <taxon>Spermatophyta</taxon>
        <taxon>Magnoliopsida</taxon>
        <taxon>Ranunculales</taxon>
        <taxon>Menispermaceae</taxon>
        <taxon>Menispermoideae</taxon>
        <taxon>Cissampelideae</taxon>
        <taxon>Stephania</taxon>
    </lineage>
</organism>
<sequence length="209" mass="23797">MGGHSTKSLKPSKPYAGMVGTSFEWWKGSACLMRRDNPDMPILFILKTPFTLNSAKMVKVDVTKLQVGFNHESNSEKFRRTLGVRLRDETLVVVTFFVIIFHELVAWEHKSKLVGKMHACGHDSCGLAPWGCKDTTYSINLHETGGEDKVDLSLLKVLPDYVYRILRRSRARKYWATTSEIVEPAHVSFDEQEQGQRGTRRLPLRLCKG</sequence>
<evidence type="ECO:0000313" key="2">
    <source>
        <dbReference type="Proteomes" id="UP001419268"/>
    </source>
</evidence>
<comment type="caution">
    <text evidence="1">The sequence shown here is derived from an EMBL/GenBank/DDBJ whole genome shotgun (WGS) entry which is preliminary data.</text>
</comment>
<evidence type="ECO:0000313" key="1">
    <source>
        <dbReference type="EMBL" id="KAK9140044.1"/>
    </source>
</evidence>
<dbReference type="EMBL" id="JBBNAG010000004">
    <property type="protein sequence ID" value="KAK9140044.1"/>
    <property type="molecule type" value="Genomic_DNA"/>
</dbReference>
<gene>
    <name evidence="1" type="ORF">Scep_009725</name>
</gene>
<keyword evidence="2" id="KW-1185">Reference proteome</keyword>
<proteinExistence type="predicted"/>
<protein>
    <submittedName>
        <fullName evidence="1">Uncharacterized protein</fullName>
    </submittedName>
</protein>
<name>A0AAP0JUI4_9MAGN</name>